<feature type="region of interest" description="Disordered" evidence="11">
    <location>
        <begin position="37"/>
        <end position="119"/>
    </location>
</feature>
<keyword evidence="3" id="KW-0808">Transferase</keyword>
<dbReference type="PROSITE" id="PS00108">
    <property type="entry name" value="PROTEIN_KINASE_ST"/>
    <property type="match status" value="1"/>
</dbReference>
<evidence type="ECO:0000256" key="7">
    <source>
        <dbReference type="ARBA" id="ARBA00047292"/>
    </source>
</evidence>
<evidence type="ECO:0000256" key="10">
    <source>
        <dbReference type="RuleBase" id="RU000304"/>
    </source>
</evidence>
<name>A0A8E2DGS4_9APHY</name>
<dbReference type="InterPro" id="IPR008271">
    <property type="entry name" value="Ser/Thr_kinase_AS"/>
</dbReference>
<dbReference type="GO" id="GO:0004691">
    <property type="term" value="F:cAMP-dependent protein kinase activity"/>
    <property type="evidence" value="ECO:0007669"/>
    <property type="project" value="UniProtKB-EC"/>
</dbReference>
<feature type="domain" description="Protein kinase" evidence="12">
    <location>
        <begin position="134"/>
        <end position="394"/>
    </location>
</feature>
<evidence type="ECO:0000256" key="6">
    <source>
        <dbReference type="ARBA" id="ARBA00022840"/>
    </source>
</evidence>
<dbReference type="GO" id="GO:0005952">
    <property type="term" value="C:cAMP-dependent protein kinase complex"/>
    <property type="evidence" value="ECO:0007669"/>
    <property type="project" value="TreeGrafter"/>
</dbReference>
<evidence type="ECO:0000256" key="4">
    <source>
        <dbReference type="ARBA" id="ARBA00022741"/>
    </source>
</evidence>
<dbReference type="InterPro" id="IPR011009">
    <property type="entry name" value="Kinase-like_dom_sf"/>
</dbReference>
<accession>A0A8E2DGS4</accession>
<dbReference type="InterPro" id="IPR000961">
    <property type="entry name" value="AGC-kinase_C"/>
</dbReference>
<dbReference type="PROSITE" id="PS51285">
    <property type="entry name" value="AGC_KINASE_CTER"/>
    <property type="match status" value="1"/>
</dbReference>
<keyword evidence="15" id="KW-1185">Reference proteome</keyword>
<dbReference type="EC" id="2.7.11.11" evidence="1"/>
<evidence type="ECO:0000313" key="15">
    <source>
        <dbReference type="Proteomes" id="UP000250043"/>
    </source>
</evidence>
<keyword evidence="2 10" id="KW-0723">Serine/threonine-protein kinase</keyword>
<evidence type="ECO:0000259" key="13">
    <source>
        <dbReference type="PROSITE" id="PS51285"/>
    </source>
</evidence>
<dbReference type="Pfam" id="PF00069">
    <property type="entry name" value="Pkinase"/>
    <property type="match status" value="1"/>
</dbReference>
<evidence type="ECO:0000313" key="14">
    <source>
        <dbReference type="EMBL" id="OCH87415.1"/>
    </source>
</evidence>
<dbReference type="FunFam" id="1.10.510.10:FF:000005">
    <property type="entry name" value="cAMP-dependent protein kinase catalytic subunit alpha"/>
    <property type="match status" value="1"/>
</dbReference>
<dbReference type="OrthoDB" id="63267at2759"/>
<reference evidence="14 15" key="1">
    <citation type="submission" date="2016-07" db="EMBL/GenBank/DDBJ databases">
        <title>Draft genome of the white-rot fungus Obba rivulosa 3A-2.</title>
        <authorList>
            <consortium name="DOE Joint Genome Institute"/>
            <person name="Miettinen O."/>
            <person name="Riley R."/>
            <person name="Acob R."/>
            <person name="Barry K."/>
            <person name="Cullen D."/>
            <person name="De Vries R."/>
            <person name="Hainaut M."/>
            <person name="Hatakka A."/>
            <person name="Henrissat B."/>
            <person name="Hilden K."/>
            <person name="Kuo R."/>
            <person name="Labutti K."/>
            <person name="Lipzen A."/>
            <person name="Makela M.R."/>
            <person name="Sandor L."/>
            <person name="Spatafora J.W."/>
            <person name="Grigoriev I.V."/>
            <person name="Hibbett D.S."/>
        </authorList>
    </citation>
    <scope>NUCLEOTIDE SEQUENCE [LARGE SCALE GENOMIC DNA]</scope>
    <source>
        <strain evidence="14 15">3A-2</strain>
    </source>
</reference>
<keyword evidence="5 14" id="KW-0418">Kinase</keyword>
<dbReference type="FunFam" id="3.30.200.20:FF:000042">
    <property type="entry name" value="Aurora kinase A"/>
    <property type="match status" value="1"/>
</dbReference>
<dbReference type="InterPro" id="IPR000719">
    <property type="entry name" value="Prot_kinase_dom"/>
</dbReference>
<feature type="region of interest" description="Disordered" evidence="11">
    <location>
        <begin position="1"/>
        <end position="21"/>
    </location>
</feature>
<dbReference type="PANTHER" id="PTHR24353:SF37">
    <property type="entry name" value="CAMP-DEPENDENT PROTEIN KINASE CATALYTIC SUBUNIT PRKX"/>
    <property type="match status" value="1"/>
</dbReference>
<evidence type="ECO:0000256" key="3">
    <source>
        <dbReference type="ARBA" id="ARBA00022679"/>
    </source>
</evidence>
<evidence type="ECO:0000256" key="11">
    <source>
        <dbReference type="SAM" id="MobiDB-lite"/>
    </source>
</evidence>
<evidence type="ECO:0000259" key="12">
    <source>
        <dbReference type="PROSITE" id="PS50011"/>
    </source>
</evidence>
<proteinExistence type="inferred from homology"/>
<comment type="catalytic activity">
    <reaction evidence="8">
        <text>L-seryl-[protein] + ATP = O-phospho-L-seryl-[protein] + ADP + H(+)</text>
        <dbReference type="Rhea" id="RHEA:17989"/>
        <dbReference type="Rhea" id="RHEA-COMP:9863"/>
        <dbReference type="Rhea" id="RHEA-COMP:11604"/>
        <dbReference type="ChEBI" id="CHEBI:15378"/>
        <dbReference type="ChEBI" id="CHEBI:29999"/>
        <dbReference type="ChEBI" id="CHEBI:30616"/>
        <dbReference type="ChEBI" id="CHEBI:83421"/>
        <dbReference type="ChEBI" id="CHEBI:456216"/>
        <dbReference type="EC" id="2.7.11.11"/>
    </reaction>
</comment>
<gene>
    <name evidence="14" type="ORF">OBBRIDRAFT_889821</name>
</gene>
<keyword evidence="4 9" id="KW-0547">Nucleotide-binding</keyword>
<dbReference type="SMART" id="SM00220">
    <property type="entry name" value="S_TKc"/>
    <property type="match status" value="1"/>
</dbReference>
<dbReference type="Gene3D" id="3.30.200.20">
    <property type="entry name" value="Phosphorylase Kinase, domain 1"/>
    <property type="match status" value="1"/>
</dbReference>
<comment type="catalytic activity">
    <reaction evidence="7">
        <text>L-threonyl-[protein] + ATP = O-phospho-L-threonyl-[protein] + ADP + H(+)</text>
        <dbReference type="Rhea" id="RHEA:46608"/>
        <dbReference type="Rhea" id="RHEA-COMP:11060"/>
        <dbReference type="Rhea" id="RHEA-COMP:11605"/>
        <dbReference type="ChEBI" id="CHEBI:15378"/>
        <dbReference type="ChEBI" id="CHEBI:30013"/>
        <dbReference type="ChEBI" id="CHEBI:30616"/>
        <dbReference type="ChEBI" id="CHEBI:61977"/>
        <dbReference type="ChEBI" id="CHEBI:456216"/>
        <dbReference type="EC" id="2.7.11.11"/>
    </reaction>
</comment>
<dbReference type="GO" id="GO:0009653">
    <property type="term" value="P:anatomical structure morphogenesis"/>
    <property type="evidence" value="ECO:0007669"/>
    <property type="project" value="UniProtKB-ARBA"/>
</dbReference>
<dbReference type="InterPro" id="IPR017441">
    <property type="entry name" value="Protein_kinase_ATP_BS"/>
</dbReference>
<protein>
    <recommendedName>
        <fullName evidence="1">cAMP-dependent protein kinase</fullName>
        <ecNumber evidence="1">2.7.11.11</ecNumber>
    </recommendedName>
</protein>
<dbReference type="CDD" id="cd05580">
    <property type="entry name" value="STKc_PKA_like"/>
    <property type="match status" value="1"/>
</dbReference>
<comment type="similarity">
    <text evidence="10">Belongs to the protein kinase superfamily.</text>
</comment>
<evidence type="ECO:0000256" key="2">
    <source>
        <dbReference type="ARBA" id="ARBA00022527"/>
    </source>
</evidence>
<evidence type="ECO:0000256" key="9">
    <source>
        <dbReference type="PROSITE-ProRule" id="PRU10141"/>
    </source>
</evidence>
<feature type="binding site" evidence="9">
    <location>
        <position position="169"/>
    </location>
    <ligand>
        <name>ATP</name>
        <dbReference type="ChEBI" id="CHEBI:30616"/>
    </ligand>
</feature>
<dbReference type="GO" id="GO:0005524">
    <property type="term" value="F:ATP binding"/>
    <property type="evidence" value="ECO:0007669"/>
    <property type="project" value="UniProtKB-UniRule"/>
</dbReference>
<dbReference type="PROSITE" id="PS00107">
    <property type="entry name" value="PROTEIN_KINASE_ATP"/>
    <property type="match status" value="1"/>
</dbReference>
<dbReference type="GO" id="GO:0005829">
    <property type="term" value="C:cytosol"/>
    <property type="evidence" value="ECO:0007669"/>
    <property type="project" value="TreeGrafter"/>
</dbReference>
<dbReference type="AlphaFoldDB" id="A0A8E2DGS4"/>
<feature type="compositionally biased region" description="Basic and acidic residues" evidence="11">
    <location>
        <begin position="76"/>
        <end position="91"/>
    </location>
</feature>
<evidence type="ECO:0000256" key="1">
    <source>
        <dbReference type="ARBA" id="ARBA00012444"/>
    </source>
</evidence>
<feature type="compositionally biased region" description="Polar residues" evidence="11">
    <location>
        <begin position="1"/>
        <end position="20"/>
    </location>
</feature>
<dbReference type="PANTHER" id="PTHR24353">
    <property type="entry name" value="CYCLIC NUCLEOTIDE-DEPENDENT PROTEIN KINASE"/>
    <property type="match status" value="1"/>
</dbReference>
<sequence>MERTGLSSFRSASLPGSLQSRPCVLDLSAARRDSAFIASEGPITPPLSPGHSEEGEPSIIIDSEPRYSHGSGFRSLENEPRTSHSQMRVEEQEQQSEDAMDVDQRPASSPRPPLRHLDEEPAHLEMSSLKLTDFEVKGTLGSGTFARVLLVRVRSTSPQHRSQNVFALKVMRKTDLVRLRQVEHVNAERYILSRVRHPFLVDLYATFQDSLNVYMLMSYVPGGELFTHLRRARRFTPDVTRFYLATIVLALKYLHSYNIIYRDLKPENLLLDSRGYIRLTDFGFAKVVNDRTWTVCGTPEYLAPEIIQSDGHGKAADWWACGILCYEMLVGYPPFYDENTYGIYEKILKGRIQWPSSMDWLSKALIKAFLHPDRTKRLGNLIGDTQDVLEHPWFRGVDWDALERREIRAPIIPQVSSLDDTRHFTHLPLPPAEDIPGLIREEPAPPLQQRFDPISYQFLEF</sequence>
<evidence type="ECO:0000256" key="8">
    <source>
        <dbReference type="ARBA" id="ARBA00047454"/>
    </source>
</evidence>
<organism evidence="14 15">
    <name type="scientific">Obba rivulosa</name>
    <dbReference type="NCBI Taxonomy" id="1052685"/>
    <lineage>
        <taxon>Eukaryota</taxon>
        <taxon>Fungi</taxon>
        <taxon>Dikarya</taxon>
        <taxon>Basidiomycota</taxon>
        <taxon>Agaricomycotina</taxon>
        <taxon>Agaricomycetes</taxon>
        <taxon>Polyporales</taxon>
        <taxon>Gelatoporiaceae</taxon>
        <taxon>Obba</taxon>
    </lineage>
</organism>
<dbReference type="SUPFAM" id="SSF56112">
    <property type="entry name" value="Protein kinase-like (PK-like)"/>
    <property type="match status" value="1"/>
</dbReference>
<keyword evidence="6 9" id="KW-0067">ATP-binding</keyword>
<evidence type="ECO:0000256" key="5">
    <source>
        <dbReference type="ARBA" id="ARBA00022777"/>
    </source>
</evidence>
<dbReference type="SMART" id="SM00133">
    <property type="entry name" value="S_TK_X"/>
    <property type="match status" value="1"/>
</dbReference>
<dbReference type="Gene3D" id="1.10.510.10">
    <property type="entry name" value="Transferase(Phosphotransferase) domain 1"/>
    <property type="match status" value="1"/>
</dbReference>
<feature type="domain" description="AGC-kinase C-terminal" evidence="13">
    <location>
        <begin position="395"/>
        <end position="461"/>
    </location>
</feature>
<feature type="compositionally biased region" description="Acidic residues" evidence="11">
    <location>
        <begin position="92"/>
        <end position="101"/>
    </location>
</feature>
<dbReference type="EMBL" id="KV722486">
    <property type="protein sequence ID" value="OCH87415.1"/>
    <property type="molecule type" value="Genomic_DNA"/>
</dbReference>
<dbReference type="PROSITE" id="PS50011">
    <property type="entry name" value="PROTEIN_KINASE_DOM"/>
    <property type="match status" value="1"/>
</dbReference>
<dbReference type="Proteomes" id="UP000250043">
    <property type="component" value="Unassembled WGS sequence"/>
</dbReference>